<dbReference type="EMBL" id="CP070499">
    <property type="protein sequence ID" value="QSB16079.1"/>
    <property type="molecule type" value="Genomic_DNA"/>
</dbReference>
<protein>
    <submittedName>
        <fullName evidence="1">Uncharacterized protein</fullName>
    </submittedName>
</protein>
<reference evidence="1" key="1">
    <citation type="submission" date="2021-02" db="EMBL/GenBank/DDBJ databases">
        <title>Natrosporangium hydrolyticum gen. nov., sp. nov, a haloalkaliphilic actinobacterium from a soda solonchak soil.</title>
        <authorList>
            <person name="Sorokin D.Y."/>
            <person name="Khijniak T.V."/>
            <person name="Zakharycheva A.P."/>
            <person name="Boueva O.V."/>
            <person name="Ariskina E.V."/>
            <person name="Hahnke R.L."/>
            <person name="Bunk B."/>
            <person name="Sproer C."/>
            <person name="Schumann P."/>
            <person name="Evtushenko L.I."/>
            <person name="Kublanov I.V."/>
        </authorList>
    </citation>
    <scope>NUCLEOTIDE SEQUENCE</scope>
    <source>
        <strain evidence="1">DSM 106523</strain>
    </source>
</reference>
<sequence length="134" mass="14705">MTETPVLDTPEAIREHLEIALDPADRRQRGVRFVLCDADNRVMVHCPVDDVPADVDSEDCTHFVSVFASALAEGDEGGGMLVALTRPGSGTINDLDRIWFRVTHEVCAQNGVRVIGVHLLTPSDHREIHPDDAI</sequence>
<accession>A0A895YKQ1</accession>
<keyword evidence="2" id="KW-1185">Reference proteome</keyword>
<evidence type="ECO:0000313" key="2">
    <source>
        <dbReference type="Proteomes" id="UP000662857"/>
    </source>
</evidence>
<dbReference type="KEGG" id="nhy:JQS43_07170"/>
<gene>
    <name evidence="1" type="ORF">JQS43_07170</name>
</gene>
<dbReference type="RefSeq" id="WP_239678281.1">
    <property type="nucleotide sequence ID" value="NZ_CP070499.1"/>
</dbReference>
<dbReference type="AlphaFoldDB" id="A0A895YKQ1"/>
<evidence type="ECO:0000313" key="1">
    <source>
        <dbReference type="EMBL" id="QSB16079.1"/>
    </source>
</evidence>
<proteinExistence type="predicted"/>
<organism evidence="1 2">
    <name type="scientific">Natronosporangium hydrolyticum</name>
    <dbReference type="NCBI Taxonomy" id="2811111"/>
    <lineage>
        <taxon>Bacteria</taxon>
        <taxon>Bacillati</taxon>
        <taxon>Actinomycetota</taxon>
        <taxon>Actinomycetes</taxon>
        <taxon>Micromonosporales</taxon>
        <taxon>Micromonosporaceae</taxon>
        <taxon>Natronosporangium</taxon>
    </lineage>
</organism>
<dbReference type="Proteomes" id="UP000662857">
    <property type="component" value="Chromosome"/>
</dbReference>
<name>A0A895YKQ1_9ACTN</name>